<name>A0A0D0AHZ4_9AGAM</name>
<dbReference type="EMBL" id="KN835268">
    <property type="protein sequence ID" value="KIK41441.1"/>
    <property type="molecule type" value="Genomic_DNA"/>
</dbReference>
<dbReference type="Proteomes" id="UP000054485">
    <property type="component" value="Unassembled WGS sequence"/>
</dbReference>
<gene>
    <name evidence="1" type="ORF">CY34DRAFT_203275</name>
</gene>
<sequence>MLFCNNFIRPHTYSIETRSLHWHHYSCLPWTRSTCWWPHQSPGCFRLLVFQRPVRDSAMGRGKCNIFMKESKFGELSIQYVAGQIHHSENVISVKRKGAIPSAQDPSLLTNTSPISISNSVLKPISPTIVHPSADTRCPMKPSEHCMPCVWSHCHEQTSQVLYE</sequence>
<organism evidence="1 2">
    <name type="scientific">Suillus luteus UH-Slu-Lm8-n1</name>
    <dbReference type="NCBI Taxonomy" id="930992"/>
    <lineage>
        <taxon>Eukaryota</taxon>
        <taxon>Fungi</taxon>
        <taxon>Dikarya</taxon>
        <taxon>Basidiomycota</taxon>
        <taxon>Agaricomycotina</taxon>
        <taxon>Agaricomycetes</taxon>
        <taxon>Agaricomycetidae</taxon>
        <taxon>Boletales</taxon>
        <taxon>Suillineae</taxon>
        <taxon>Suillaceae</taxon>
        <taxon>Suillus</taxon>
    </lineage>
</organism>
<reference evidence="2" key="2">
    <citation type="submission" date="2015-01" db="EMBL/GenBank/DDBJ databases">
        <title>Evolutionary Origins and Diversification of the Mycorrhizal Mutualists.</title>
        <authorList>
            <consortium name="DOE Joint Genome Institute"/>
            <consortium name="Mycorrhizal Genomics Consortium"/>
            <person name="Kohler A."/>
            <person name="Kuo A."/>
            <person name="Nagy L.G."/>
            <person name="Floudas D."/>
            <person name="Copeland A."/>
            <person name="Barry K.W."/>
            <person name="Cichocki N."/>
            <person name="Veneault-Fourrey C."/>
            <person name="LaButti K."/>
            <person name="Lindquist E.A."/>
            <person name="Lipzen A."/>
            <person name="Lundell T."/>
            <person name="Morin E."/>
            <person name="Murat C."/>
            <person name="Riley R."/>
            <person name="Ohm R."/>
            <person name="Sun H."/>
            <person name="Tunlid A."/>
            <person name="Henrissat B."/>
            <person name="Grigoriev I.V."/>
            <person name="Hibbett D.S."/>
            <person name="Martin F."/>
        </authorList>
    </citation>
    <scope>NUCLEOTIDE SEQUENCE [LARGE SCALE GENOMIC DNA]</scope>
    <source>
        <strain evidence="2">UH-Slu-Lm8-n1</strain>
    </source>
</reference>
<reference evidence="1 2" key="1">
    <citation type="submission" date="2014-04" db="EMBL/GenBank/DDBJ databases">
        <authorList>
            <consortium name="DOE Joint Genome Institute"/>
            <person name="Kuo A."/>
            <person name="Ruytinx J."/>
            <person name="Rineau F."/>
            <person name="Colpaert J."/>
            <person name="Kohler A."/>
            <person name="Nagy L.G."/>
            <person name="Floudas D."/>
            <person name="Copeland A."/>
            <person name="Barry K.W."/>
            <person name="Cichocki N."/>
            <person name="Veneault-Fourrey C."/>
            <person name="LaButti K."/>
            <person name="Lindquist E.A."/>
            <person name="Lipzen A."/>
            <person name="Lundell T."/>
            <person name="Morin E."/>
            <person name="Murat C."/>
            <person name="Sun H."/>
            <person name="Tunlid A."/>
            <person name="Henrissat B."/>
            <person name="Grigoriev I.V."/>
            <person name="Hibbett D.S."/>
            <person name="Martin F."/>
            <person name="Nordberg H.P."/>
            <person name="Cantor M.N."/>
            <person name="Hua S.X."/>
        </authorList>
    </citation>
    <scope>NUCLEOTIDE SEQUENCE [LARGE SCALE GENOMIC DNA]</scope>
    <source>
        <strain evidence="1 2">UH-Slu-Lm8-n1</strain>
    </source>
</reference>
<proteinExistence type="predicted"/>
<dbReference type="HOGENOM" id="CLU_1620162_0_0_1"/>
<evidence type="ECO:0000313" key="2">
    <source>
        <dbReference type="Proteomes" id="UP000054485"/>
    </source>
</evidence>
<accession>A0A0D0AHZ4</accession>
<dbReference type="InParanoid" id="A0A0D0AHZ4"/>
<protein>
    <submittedName>
        <fullName evidence="1">Uncharacterized protein</fullName>
    </submittedName>
</protein>
<evidence type="ECO:0000313" key="1">
    <source>
        <dbReference type="EMBL" id="KIK41441.1"/>
    </source>
</evidence>
<dbReference type="AlphaFoldDB" id="A0A0D0AHZ4"/>
<keyword evidence="2" id="KW-1185">Reference proteome</keyword>